<organism evidence="3 4">
    <name type="scientific">Azoarcus indigens</name>
    <dbReference type="NCBI Taxonomy" id="29545"/>
    <lineage>
        <taxon>Bacteria</taxon>
        <taxon>Pseudomonadati</taxon>
        <taxon>Pseudomonadota</taxon>
        <taxon>Betaproteobacteria</taxon>
        <taxon>Rhodocyclales</taxon>
        <taxon>Zoogloeaceae</taxon>
        <taxon>Azoarcus</taxon>
    </lineage>
</organism>
<dbReference type="RefSeq" id="WP_133589676.1">
    <property type="nucleotide sequence ID" value="NZ_SNVV01000004.1"/>
</dbReference>
<sequence>MTPSLDRPAAIVVGLCGHGLGIVRALHRNGVPVIALEADTRLPGVRTRCAKVRIVPDINREGLIDSLIALAAELPASPKPVLLLTSDRMVETVGRHVGRILPHYKLAWGDAAERLLPLLGKDSIERRCRETGHNYPRTVVLEDLERIDEHLAGLRFPVIAKPTRPVSAFKTVVADSAEALAAARGRISGSLPVIVQEFIPGGDEAIRFGALYLDHGKPLARFEGRKLRSRPMGHTTLAVSAVDDDIHRLALRFFDGLEFSGPVSLELKQAPDGTQWVIEPTVGRTDFWADLCVANGVNLPLIEYCHQAGLPLPTAIQQDRRVWMNGERDPGALLWLAARQPGFLLARGVRGLFASLSDPQPFLLALGRFLGALPLRAARKAGRLALRRG</sequence>
<dbReference type="AlphaFoldDB" id="A0A4R6E7B9"/>
<reference evidence="3 4" key="1">
    <citation type="submission" date="2019-03" db="EMBL/GenBank/DDBJ databases">
        <title>Genomic Encyclopedia of Type Strains, Phase IV (KMG-IV): sequencing the most valuable type-strain genomes for metagenomic binning, comparative biology and taxonomic classification.</title>
        <authorList>
            <person name="Goeker M."/>
        </authorList>
    </citation>
    <scope>NUCLEOTIDE SEQUENCE [LARGE SCALE GENOMIC DNA]</scope>
    <source>
        <strain evidence="3 4">DSM 12121</strain>
    </source>
</reference>
<keyword evidence="1" id="KW-0067">ATP-binding</keyword>
<keyword evidence="1" id="KW-0547">Nucleotide-binding</keyword>
<dbReference type="EMBL" id="SNVV01000004">
    <property type="protein sequence ID" value="TDN53835.1"/>
    <property type="molecule type" value="Genomic_DNA"/>
</dbReference>
<dbReference type="PROSITE" id="PS50975">
    <property type="entry name" value="ATP_GRASP"/>
    <property type="match status" value="1"/>
</dbReference>
<dbReference type="OrthoDB" id="5372487at2"/>
<gene>
    <name evidence="3" type="ORF">C7389_104189</name>
</gene>
<keyword evidence="4" id="KW-1185">Reference proteome</keyword>
<dbReference type="GO" id="GO:0016874">
    <property type="term" value="F:ligase activity"/>
    <property type="evidence" value="ECO:0007669"/>
    <property type="project" value="UniProtKB-KW"/>
</dbReference>
<keyword evidence="3" id="KW-0436">Ligase</keyword>
<name>A0A4R6E7B9_9RHOO</name>
<dbReference type="GO" id="GO:0005524">
    <property type="term" value="F:ATP binding"/>
    <property type="evidence" value="ECO:0007669"/>
    <property type="project" value="UniProtKB-UniRule"/>
</dbReference>
<dbReference type="Proteomes" id="UP000295129">
    <property type="component" value="Unassembled WGS sequence"/>
</dbReference>
<dbReference type="InterPro" id="IPR011761">
    <property type="entry name" value="ATP-grasp"/>
</dbReference>
<dbReference type="GO" id="GO:0046872">
    <property type="term" value="F:metal ion binding"/>
    <property type="evidence" value="ECO:0007669"/>
    <property type="project" value="InterPro"/>
</dbReference>
<comment type="caution">
    <text evidence="3">The sequence shown here is derived from an EMBL/GenBank/DDBJ whole genome shotgun (WGS) entry which is preliminary data.</text>
</comment>
<feature type="domain" description="ATP-grasp" evidence="2">
    <location>
        <begin position="125"/>
        <end position="310"/>
    </location>
</feature>
<dbReference type="SUPFAM" id="SSF56059">
    <property type="entry name" value="Glutathione synthetase ATP-binding domain-like"/>
    <property type="match status" value="1"/>
</dbReference>
<proteinExistence type="predicted"/>
<protein>
    <submittedName>
        <fullName evidence="3">Putative ATP-grasp superfamily ATP-dependent carboligase</fullName>
    </submittedName>
</protein>
<evidence type="ECO:0000313" key="3">
    <source>
        <dbReference type="EMBL" id="TDN53835.1"/>
    </source>
</evidence>
<dbReference type="Gene3D" id="3.30.470.20">
    <property type="entry name" value="ATP-grasp fold, B domain"/>
    <property type="match status" value="1"/>
</dbReference>
<evidence type="ECO:0000256" key="1">
    <source>
        <dbReference type="PROSITE-ProRule" id="PRU00409"/>
    </source>
</evidence>
<evidence type="ECO:0000313" key="4">
    <source>
        <dbReference type="Proteomes" id="UP000295129"/>
    </source>
</evidence>
<accession>A0A4R6E7B9</accession>
<evidence type="ECO:0000259" key="2">
    <source>
        <dbReference type="PROSITE" id="PS50975"/>
    </source>
</evidence>